<dbReference type="RefSeq" id="WP_261294387.1">
    <property type="nucleotide sequence ID" value="NZ_JANQBK010000006.1"/>
</dbReference>
<comment type="caution">
    <text evidence="11">The sequence shown here is derived from an EMBL/GenBank/DDBJ whole genome shotgun (WGS) entry which is preliminary data.</text>
</comment>
<dbReference type="Proteomes" id="UP001595713">
    <property type="component" value="Unassembled WGS sequence"/>
</dbReference>
<evidence type="ECO:0000256" key="5">
    <source>
        <dbReference type="ARBA" id="ARBA00022481"/>
    </source>
</evidence>
<comment type="subcellular location">
    <subcellularLocation>
        <location evidence="1">Cell inner membrane</location>
        <topology evidence="1">Single-pass membrane protein</topology>
    </subcellularLocation>
</comment>
<dbReference type="NCBIfam" id="TIGR02532">
    <property type="entry name" value="IV_pilin_GFxxxE"/>
    <property type="match status" value="1"/>
</dbReference>
<dbReference type="PANTHER" id="PTHR39583">
    <property type="entry name" value="TYPE II SECRETION SYSTEM PROTEIN J-RELATED"/>
    <property type="match status" value="1"/>
</dbReference>
<keyword evidence="7 10" id="KW-0812">Transmembrane</keyword>
<dbReference type="InterPro" id="IPR045584">
    <property type="entry name" value="Pilin-like"/>
</dbReference>
<keyword evidence="4" id="KW-1003">Cell membrane</keyword>
<dbReference type="PANTHER" id="PTHR39583:SF2">
    <property type="entry name" value="TYPE II SECRETION SYSTEM PROTEIN J"/>
    <property type="match status" value="1"/>
</dbReference>
<sequence>MTKSERGFTLVEMLISLMIFGMLSAAGVAILAFSVRAQGATGERLDDVSSLNRLSAALSADLAQATLRQTRNESGDLLPAFTGDSGSNASPMLRLVRAGWSNLDDARRAGAQKVEYRLANDTLERIAYPMLDGADPLPPAALLGNVRQVGLRYRIDGAWTDRWQGTPRAPLPQVLELSIVRTDGTAFRQLFLVGSGYRPTVKAADAG</sequence>
<dbReference type="InterPro" id="IPR051621">
    <property type="entry name" value="T2SS_protein_J"/>
</dbReference>
<evidence type="ECO:0000256" key="2">
    <source>
        <dbReference type="ARBA" id="ARBA00011084"/>
    </source>
</evidence>
<evidence type="ECO:0000313" key="11">
    <source>
        <dbReference type="EMBL" id="MFC3581015.1"/>
    </source>
</evidence>
<accession>A0ABV7SW61</accession>
<dbReference type="SUPFAM" id="SSF54523">
    <property type="entry name" value="Pili subunits"/>
    <property type="match status" value="1"/>
</dbReference>
<reference evidence="12" key="1">
    <citation type="journal article" date="2019" name="Int. J. Syst. Evol. Microbiol.">
        <title>The Global Catalogue of Microorganisms (GCM) 10K type strain sequencing project: providing services to taxonomists for standard genome sequencing and annotation.</title>
        <authorList>
            <consortium name="The Broad Institute Genomics Platform"/>
            <consortium name="The Broad Institute Genome Sequencing Center for Infectious Disease"/>
            <person name="Wu L."/>
            <person name="Ma J."/>
        </authorList>
    </citation>
    <scope>NUCLEOTIDE SEQUENCE [LARGE SCALE GENOMIC DNA]</scope>
    <source>
        <strain evidence="12">KCTC 42739</strain>
    </source>
</reference>
<protein>
    <recommendedName>
        <fullName evidence="3">Type II secretion system protein J</fullName>
    </recommendedName>
</protein>
<dbReference type="InterPro" id="IPR012902">
    <property type="entry name" value="N_methyl_site"/>
</dbReference>
<evidence type="ECO:0000256" key="3">
    <source>
        <dbReference type="ARBA" id="ARBA00021539"/>
    </source>
</evidence>
<evidence type="ECO:0000256" key="7">
    <source>
        <dbReference type="ARBA" id="ARBA00022692"/>
    </source>
</evidence>
<dbReference type="Pfam" id="PF07963">
    <property type="entry name" value="N_methyl"/>
    <property type="match status" value="1"/>
</dbReference>
<keyword evidence="8 10" id="KW-1133">Transmembrane helix</keyword>
<evidence type="ECO:0000256" key="6">
    <source>
        <dbReference type="ARBA" id="ARBA00022519"/>
    </source>
</evidence>
<evidence type="ECO:0000256" key="4">
    <source>
        <dbReference type="ARBA" id="ARBA00022475"/>
    </source>
</evidence>
<dbReference type="InterPro" id="IPR010055">
    <property type="entry name" value="T2SS_protein-GspJ"/>
</dbReference>
<dbReference type="EMBL" id="JBHRXP010000007">
    <property type="protein sequence ID" value="MFC3581015.1"/>
    <property type="molecule type" value="Genomic_DNA"/>
</dbReference>
<evidence type="ECO:0000256" key="9">
    <source>
        <dbReference type="ARBA" id="ARBA00023136"/>
    </source>
</evidence>
<keyword evidence="12" id="KW-1185">Reference proteome</keyword>
<keyword evidence="9 10" id="KW-0472">Membrane</keyword>
<gene>
    <name evidence="11" type="primary">gspJ</name>
    <name evidence="11" type="ORF">ACFONA_12650</name>
</gene>
<feature type="transmembrane region" description="Helical" evidence="10">
    <location>
        <begin position="13"/>
        <end position="35"/>
    </location>
</feature>
<keyword evidence="5" id="KW-0488">Methylation</keyword>
<evidence type="ECO:0000256" key="8">
    <source>
        <dbReference type="ARBA" id="ARBA00022989"/>
    </source>
</evidence>
<keyword evidence="6" id="KW-0997">Cell inner membrane</keyword>
<organism evidence="11 12">
    <name type="scientific">Sphingomonas hylomeconis</name>
    <dbReference type="NCBI Taxonomy" id="1395958"/>
    <lineage>
        <taxon>Bacteria</taxon>
        <taxon>Pseudomonadati</taxon>
        <taxon>Pseudomonadota</taxon>
        <taxon>Alphaproteobacteria</taxon>
        <taxon>Sphingomonadales</taxon>
        <taxon>Sphingomonadaceae</taxon>
        <taxon>Sphingomonas</taxon>
    </lineage>
</organism>
<comment type="similarity">
    <text evidence="2">Belongs to the GSP J family.</text>
</comment>
<name>A0ABV7SW61_9SPHN</name>
<dbReference type="NCBIfam" id="TIGR01711">
    <property type="entry name" value="gspJ"/>
    <property type="match status" value="1"/>
</dbReference>
<proteinExistence type="inferred from homology"/>
<dbReference type="PROSITE" id="PS00409">
    <property type="entry name" value="PROKAR_NTER_METHYL"/>
    <property type="match status" value="1"/>
</dbReference>
<evidence type="ECO:0000313" key="12">
    <source>
        <dbReference type="Proteomes" id="UP001595713"/>
    </source>
</evidence>
<evidence type="ECO:0000256" key="1">
    <source>
        <dbReference type="ARBA" id="ARBA00004377"/>
    </source>
</evidence>
<dbReference type="Gene3D" id="3.10.610.10">
    <property type="entry name" value="GSPII I/J protein-like"/>
    <property type="match status" value="1"/>
</dbReference>
<evidence type="ECO:0000256" key="10">
    <source>
        <dbReference type="SAM" id="Phobius"/>
    </source>
</evidence>
<dbReference type="Pfam" id="PF11612">
    <property type="entry name" value="T2SSJ"/>
    <property type="match status" value="1"/>
</dbReference>